<feature type="region of interest" description="Disordered" evidence="11">
    <location>
        <begin position="1152"/>
        <end position="1209"/>
    </location>
</feature>
<keyword evidence="8" id="KW-0539">Nucleus</keyword>
<feature type="region of interest" description="Disordered" evidence="11">
    <location>
        <begin position="209"/>
        <end position="237"/>
    </location>
</feature>
<dbReference type="InterPro" id="IPR027417">
    <property type="entry name" value="P-loop_NTPase"/>
</dbReference>
<feature type="compositionally biased region" description="Polar residues" evidence="11">
    <location>
        <begin position="1"/>
        <end position="14"/>
    </location>
</feature>
<dbReference type="GO" id="GO:0140658">
    <property type="term" value="F:ATP-dependent chromatin remodeler activity"/>
    <property type="evidence" value="ECO:0007669"/>
    <property type="project" value="TreeGrafter"/>
</dbReference>
<keyword evidence="10" id="KW-0175">Coiled coil</keyword>
<keyword evidence="2" id="KW-0479">Metal-binding</keyword>
<dbReference type="GO" id="GO:0016887">
    <property type="term" value="F:ATP hydrolysis activity"/>
    <property type="evidence" value="ECO:0007669"/>
    <property type="project" value="TreeGrafter"/>
</dbReference>
<evidence type="ECO:0000256" key="7">
    <source>
        <dbReference type="ARBA" id="ARBA00022840"/>
    </source>
</evidence>
<feature type="coiled-coil region" evidence="10">
    <location>
        <begin position="1888"/>
        <end position="1941"/>
    </location>
</feature>
<evidence type="ECO:0000313" key="15">
    <source>
        <dbReference type="EnsemblPlants" id="AUR62029226-RA:cds"/>
    </source>
</evidence>
<dbReference type="PROSITE" id="PS50016">
    <property type="entry name" value="ZF_PHD_2"/>
    <property type="match status" value="1"/>
</dbReference>
<dbReference type="Proteomes" id="UP000596660">
    <property type="component" value="Unplaced"/>
</dbReference>
<organism evidence="15 16">
    <name type="scientific">Chenopodium quinoa</name>
    <name type="common">Quinoa</name>
    <dbReference type="NCBI Taxonomy" id="63459"/>
    <lineage>
        <taxon>Eukaryota</taxon>
        <taxon>Viridiplantae</taxon>
        <taxon>Streptophyta</taxon>
        <taxon>Embryophyta</taxon>
        <taxon>Tracheophyta</taxon>
        <taxon>Spermatophyta</taxon>
        <taxon>Magnoliopsida</taxon>
        <taxon>eudicotyledons</taxon>
        <taxon>Gunneridae</taxon>
        <taxon>Pentapetalae</taxon>
        <taxon>Caryophyllales</taxon>
        <taxon>Chenopodiaceae</taxon>
        <taxon>Chenopodioideae</taxon>
        <taxon>Atripliceae</taxon>
        <taxon>Chenopodium</taxon>
    </lineage>
</organism>
<feature type="compositionally biased region" description="Basic and acidic residues" evidence="11">
    <location>
        <begin position="223"/>
        <end position="232"/>
    </location>
</feature>
<dbReference type="InterPro" id="IPR038718">
    <property type="entry name" value="SNF2-like_sf"/>
</dbReference>
<evidence type="ECO:0000256" key="10">
    <source>
        <dbReference type="SAM" id="Coils"/>
    </source>
</evidence>
<evidence type="ECO:0000256" key="2">
    <source>
        <dbReference type="ARBA" id="ARBA00022723"/>
    </source>
</evidence>
<feature type="domain" description="Helicase C-terminal" evidence="14">
    <location>
        <begin position="879"/>
        <end position="1040"/>
    </location>
</feature>
<dbReference type="SMART" id="SM00249">
    <property type="entry name" value="PHD"/>
    <property type="match status" value="1"/>
</dbReference>
<dbReference type="Gene3D" id="3.30.40.10">
    <property type="entry name" value="Zinc/RING finger domain, C3HC4 (zinc finger)"/>
    <property type="match status" value="1"/>
</dbReference>
<dbReference type="Gene3D" id="2.40.50.40">
    <property type="match status" value="1"/>
</dbReference>
<dbReference type="InterPro" id="IPR056882">
    <property type="entry name" value="MOM1_dom"/>
</dbReference>
<name>A0A803MGX4_CHEQI</name>
<feature type="region of interest" description="Disordered" evidence="11">
    <location>
        <begin position="2042"/>
        <end position="2114"/>
    </location>
</feature>
<dbReference type="Gene3D" id="3.40.50.300">
    <property type="entry name" value="P-loop containing nucleotide triphosphate hydrolases"/>
    <property type="match status" value="1"/>
</dbReference>
<feature type="compositionally biased region" description="Polar residues" evidence="11">
    <location>
        <begin position="1968"/>
        <end position="1985"/>
    </location>
</feature>
<gene>
    <name evidence="15" type="primary">LOC110730938</name>
</gene>
<feature type="region of interest" description="Disordered" evidence="11">
    <location>
        <begin position="567"/>
        <end position="592"/>
    </location>
</feature>
<dbReference type="InterPro" id="IPR000330">
    <property type="entry name" value="SNF2_N"/>
</dbReference>
<comment type="subcellular location">
    <subcellularLocation>
        <location evidence="1">Nucleus</location>
    </subcellularLocation>
</comment>
<dbReference type="InterPro" id="IPR001965">
    <property type="entry name" value="Znf_PHD"/>
</dbReference>
<dbReference type="Pfam" id="PF25029">
    <property type="entry name" value="MOM1"/>
    <property type="match status" value="1"/>
</dbReference>
<accession>A0A803MGX4</accession>
<keyword evidence="16" id="KW-1185">Reference proteome</keyword>
<dbReference type="SUPFAM" id="SSF54160">
    <property type="entry name" value="Chromo domain-like"/>
    <property type="match status" value="2"/>
</dbReference>
<dbReference type="GO" id="GO:0003682">
    <property type="term" value="F:chromatin binding"/>
    <property type="evidence" value="ECO:0007669"/>
    <property type="project" value="TreeGrafter"/>
</dbReference>
<feature type="compositionally biased region" description="Basic and acidic residues" evidence="11">
    <location>
        <begin position="126"/>
        <end position="154"/>
    </location>
</feature>
<evidence type="ECO:0000256" key="5">
    <source>
        <dbReference type="ARBA" id="ARBA00022771"/>
    </source>
</evidence>
<dbReference type="SMART" id="SM00298">
    <property type="entry name" value="CHROMO"/>
    <property type="match status" value="2"/>
</dbReference>
<evidence type="ECO:0000256" key="6">
    <source>
        <dbReference type="ARBA" id="ARBA00022833"/>
    </source>
</evidence>
<dbReference type="EnsemblPlants" id="AUR62029226-RA">
    <property type="protein sequence ID" value="AUR62029226-RA:cds"/>
    <property type="gene ID" value="AUR62029226"/>
</dbReference>
<evidence type="ECO:0000259" key="14">
    <source>
        <dbReference type="PROSITE" id="PS51194"/>
    </source>
</evidence>
<keyword evidence="3" id="KW-0677">Repeat</keyword>
<evidence type="ECO:0000313" key="16">
    <source>
        <dbReference type="Proteomes" id="UP000596660"/>
    </source>
</evidence>
<feature type="compositionally biased region" description="Basic and acidic residues" evidence="11">
    <location>
        <begin position="1191"/>
        <end position="1206"/>
    </location>
</feature>
<evidence type="ECO:0000256" key="1">
    <source>
        <dbReference type="ARBA" id="ARBA00004123"/>
    </source>
</evidence>
<dbReference type="InterPro" id="IPR011011">
    <property type="entry name" value="Znf_FYVE_PHD"/>
</dbReference>
<dbReference type="Pfam" id="PF00385">
    <property type="entry name" value="Chromo"/>
    <property type="match status" value="1"/>
</dbReference>
<feature type="compositionally biased region" description="Basic and acidic residues" evidence="11">
    <location>
        <begin position="162"/>
        <end position="176"/>
    </location>
</feature>
<feature type="region of interest" description="Disordered" evidence="11">
    <location>
        <begin position="1475"/>
        <end position="1498"/>
    </location>
</feature>
<protein>
    <recommendedName>
        <fullName evidence="17">Helicase protein MOM1</fullName>
    </recommendedName>
</protein>
<dbReference type="PROSITE" id="PS01359">
    <property type="entry name" value="ZF_PHD_1"/>
    <property type="match status" value="1"/>
</dbReference>
<dbReference type="SUPFAM" id="SSF57903">
    <property type="entry name" value="FYVE/PHD zinc finger"/>
    <property type="match status" value="1"/>
</dbReference>
<dbReference type="InterPro" id="IPR013083">
    <property type="entry name" value="Znf_RING/FYVE/PHD"/>
</dbReference>
<dbReference type="InterPro" id="IPR001650">
    <property type="entry name" value="Helicase_C-like"/>
</dbReference>
<dbReference type="Gramene" id="AUR62029226-RA">
    <property type="protein sequence ID" value="AUR62029226-RA:cds"/>
    <property type="gene ID" value="AUR62029226"/>
</dbReference>
<dbReference type="InterPro" id="IPR019787">
    <property type="entry name" value="Znf_PHD-finger"/>
</dbReference>
<evidence type="ECO:0000256" key="8">
    <source>
        <dbReference type="ARBA" id="ARBA00023242"/>
    </source>
</evidence>
<sequence length="2356" mass="263692">MRRSTRGQNNSSPVSLRKSQRLQRQSPPATPPSSKKKKAGDPSPLRRSVRETKSHSLISKETGEKGSPSSKGSKKQTKGSTVLDSSNEKNQKQDKTLKQIAQEVKDRGKQNCSSEVGNKRKKRLDARRYRDMFKPLKKSKVSDSESDKKSRLENCDDSGGSGHEKIKEEDQERSDGEEMNGDCAKDIDDDAGDSNSCEIEDGVILLASRGHDVGSPSSPRIEAVQKSDKSKEGPVNGSAMENLSNQKMQLTLDKLSDDGDGSGCSERGISLGASAVRSEGTSKCAMDVASSVSSSCNLSIFAEDCAKCLRKRRLDYDSLEEELCCCLLNTINDIDNSKDRRQCWTVVTTEFAEDLGRGVKQSVSKLDIQRSTCVTCKLAGKLLHCSGKGCGRSYHPPCSLNPEENIYLSNWYCSDCTKKQLTLGVHSVSEGIESILDVREVDVSNTEGRQKQKQCFVKFKGLAHTHNRWVPELLLVHEASELHAKLGKEKEDSQWNPALAVPHRLLQRRSVIVDDKPIDQEISLESKSQHEWLVKWCGLDYDLATWEPEDLSFFKKPETQRLIEECETRHNKARNPPLSGNNEAQEKRKDSHVNKLREYHHKGHNAVLLDEQDRFVKVIHFVSSLVTQGSRPFLIICPNASLPSWEAEFLHLAASINVVVYGGNADARHIIRSLEFYVDGGQVLLQVLLSSAEAIAEDVEELKGIRWEAVIIDDSQQSCILTHSGCINDLDTGWRLLLMNAHLRDSITDYLNILSLLDPVGANQDLKLLSNSNADIKALKDRLSSFIICARFIEYWVPVEISNIQLERYCYSMLSEFSALRTFWKSDPVGSLRDIIISLRKCCDHPYIVDWQLQESLTKDLLPDARMNVDIRASGKLHFLENLLSELKERKLKVLILFQSTGGTARDATSVVLEDFLGRFGSDSYEAVTSCVIPSKKLAACNQFNRLRERSFFLLETRVCSPAIKLSTVDAVILFDSDWNLHNDLKALQKITIDSKLELIKVFRLYCPFTVEEKVLILAKNDLILDSTLQGTSPSTRHMLLMWGSSNLFSRLDEFHRDKILDYRDNIVFRSSFMIDVSKEIVSLIQDCNNIYSSKYISVARQNGGCYLKCIPLVGEQKIQQEEVPPPEFWTKLLEGKQPQWKYLTSSSQRHRKRVHYSEESPSEVHSDEVAKRRKKMDGTKIDSPSQQTEPRLEKQDSGSKEHQESGDVENLHNQLGDLFEILKPTLLDLCEALLLEDNVKRLAEEFLEYLVKNYRVTREPETTLQAFLLSVCWTAAEELKNKIDHKKSLTIARERLGFNCLERDTEKIISRLKPIMDNFICLRTKNSKSEGNFVESPLGNMNNATVELEEHMKKFEMKSGRQMEKLKNKHYEELEKFEKSWEDLTMKLEKWCKAESTTIRYTHANSAIRIDKLKALDNDYAKKREELEKQKSIKLKELEARQKVEKDSEEKKLAGYVKRLNSLGCHRLLEEPDGKSRVNSEVAEPIGPNEESNGTVGINGNLSKQQSFKAKAIASVLAENLENTDEQRVSCSSDDFVASIENIPASKGPIGLDKESNGTGGINGNFPKQKNPEGEAIVSVLAENLENTDEQIENCGNDDAITGIESVPASNGPDTSTCSPEQPSAPTGQIKKYTTQIDDVIVDRLTAVESNPNNGSSTTGPLLSPIGSFTEHPNAVESQGLGDESHIGVGEQVGPATRTHTAPLGDTPSLNCPNHVPSDLLHNEEARCSTEASFNEWVTHYNDQLGVAPNRLDSQPIGNHTSIVGTTTPRHQDQMGVAPNGRLDMPIVNHGSIVDTTIPRQQDQNRGRVLGEPVSQPFSQMPVHVVPANFFIPYETNAPVARGAVPAHSDHANRVQMPTNSLFTTPNHFDPLQFEVDRIRREMGNLMTIHEQKKSQLKSECDKEIEELVAQIKRNYDKKIDEAEAAFSLKRKELETCQNKVVMHKMLAEAFRSKCTDYKAATKMPQLGNSSSSVEIASQLHSTRPFSPATSPSSVPPSATPPLQAIRPSMTLSAQARISHVDPVALTAGQQQQIRREALAPAPHIQPFRSASSAISSSCMPSDALVPQPPNNPTSDLAQKLPPQPPPLSAPVQLNSRGQSRQEESMGRGTPLSLSLSATQLLMDITRRHDANLRSNNVPSLPSNVRSSDTSRFEEATNVQLSSSNLQNGDVFIERLGEFRLTGDEEAIVGKEFEVQLMKTLNHNFLSRSLVNAHRLGHTDRNCQFQKETVEEGTIVVYQYGPWLVASPHKRPKQSIMEKEKDSKWFEKLTAKKKIRFPSYNDSSVVRLGPPRSSRKLIFQPDQSSPKGVKLSGLEGIYDVATMLIVSVQDMVQAEDRKNVLRFKMQLHRHTNGDT</sequence>
<feature type="region of interest" description="Disordered" evidence="11">
    <location>
        <begin position="1600"/>
        <end position="1629"/>
    </location>
</feature>
<evidence type="ECO:0008006" key="17">
    <source>
        <dbReference type="Google" id="ProtNLM"/>
    </source>
</evidence>
<dbReference type="GO" id="GO:0000785">
    <property type="term" value="C:chromatin"/>
    <property type="evidence" value="ECO:0007669"/>
    <property type="project" value="TreeGrafter"/>
</dbReference>
<dbReference type="InterPro" id="IPR019786">
    <property type="entry name" value="Zinc_finger_PHD-type_CS"/>
</dbReference>
<dbReference type="GO" id="GO:0003677">
    <property type="term" value="F:DNA binding"/>
    <property type="evidence" value="ECO:0007669"/>
    <property type="project" value="TreeGrafter"/>
</dbReference>
<dbReference type="InterPro" id="IPR000953">
    <property type="entry name" value="Chromo/chromo_shadow_dom"/>
</dbReference>
<dbReference type="OMA" id="HECIMEM"/>
<keyword evidence="4" id="KW-0547">Nucleotide-binding</keyword>
<feature type="compositionally biased region" description="Basic and acidic residues" evidence="11">
    <location>
        <begin position="86"/>
        <end position="109"/>
    </location>
</feature>
<keyword evidence="6" id="KW-0862">Zinc</keyword>
<dbReference type="GO" id="GO:0005524">
    <property type="term" value="F:ATP binding"/>
    <property type="evidence" value="ECO:0007669"/>
    <property type="project" value="UniProtKB-KW"/>
</dbReference>
<dbReference type="PROSITE" id="PS51194">
    <property type="entry name" value="HELICASE_CTER"/>
    <property type="match status" value="1"/>
</dbReference>
<reference evidence="15" key="2">
    <citation type="submission" date="2021-03" db="UniProtKB">
        <authorList>
            <consortium name="EnsemblPlants"/>
        </authorList>
    </citation>
    <scope>IDENTIFICATION</scope>
</reference>
<keyword evidence="7" id="KW-0067">ATP-binding</keyword>
<dbReference type="Gene3D" id="3.40.50.10810">
    <property type="entry name" value="Tandem AAA-ATPase domain"/>
    <property type="match status" value="1"/>
</dbReference>
<dbReference type="SUPFAM" id="SSF52540">
    <property type="entry name" value="P-loop containing nucleoside triphosphate hydrolases"/>
    <property type="match status" value="2"/>
</dbReference>
<dbReference type="Pfam" id="PF00271">
    <property type="entry name" value="Helicase_C"/>
    <property type="match status" value="1"/>
</dbReference>
<dbReference type="GO" id="GO:0005634">
    <property type="term" value="C:nucleus"/>
    <property type="evidence" value="ECO:0007669"/>
    <property type="project" value="UniProtKB-SubCell"/>
</dbReference>
<feature type="domain" description="Chromo" evidence="12">
    <location>
        <begin position="518"/>
        <end position="578"/>
    </location>
</feature>
<evidence type="ECO:0000259" key="13">
    <source>
        <dbReference type="PROSITE" id="PS50016"/>
    </source>
</evidence>
<proteinExistence type="predicted"/>
<feature type="domain" description="PHD-type" evidence="13">
    <location>
        <begin position="370"/>
        <end position="419"/>
    </location>
</feature>
<feature type="region of interest" description="Disordered" evidence="11">
    <location>
        <begin position="1967"/>
        <end position="2005"/>
    </location>
</feature>
<evidence type="ECO:0000256" key="9">
    <source>
        <dbReference type="PROSITE-ProRule" id="PRU00146"/>
    </source>
</evidence>
<evidence type="ECO:0000256" key="4">
    <source>
        <dbReference type="ARBA" id="ARBA00022741"/>
    </source>
</evidence>
<evidence type="ECO:0000259" key="12">
    <source>
        <dbReference type="PROSITE" id="PS50013"/>
    </source>
</evidence>
<feature type="region of interest" description="Disordered" evidence="11">
    <location>
        <begin position="1"/>
        <end position="195"/>
    </location>
</feature>
<dbReference type="PROSITE" id="PS50013">
    <property type="entry name" value="CHROMO_2"/>
    <property type="match status" value="1"/>
</dbReference>
<dbReference type="Pfam" id="PF00176">
    <property type="entry name" value="SNF2-rel_dom"/>
    <property type="match status" value="1"/>
</dbReference>
<feature type="compositionally biased region" description="Polar residues" evidence="11">
    <location>
        <begin position="1609"/>
        <end position="1629"/>
    </location>
</feature>
<feature type="compositionally biased region" description="Basic and acidic residues" evidence="11">
    <location>
        <begin position="1156"/>
        <end position="1181"/>
    </location>
</feature>
<evidence type="ECO:0000256" key="11">
    <source>
        <dbReference type="SAM" id="MobiDB-lite"/>
    </source>
</evidence>
<dbReference type="InterPro" id="IPR016197">
    <property type="entry name" value="Chromo-like_dom_sf"/>
</dbReference>
<dbReference type="GO" id="GO:0008270">
    <property type="term" value="F:zinc ion binding"/>
    <property type="evidence" value="ECO:0007669"/>
    <property type="project" value="UniProtKB-KW"/>
</dbReference>
<dbReference type="InterPro" id="IPR023780">
    <property type="entry name" value="Chromo_domain"/>
</dbReference>
<evidence type="ECO:0000256" key="3">
    <source>
        <dbReference type="ARBA" id="ARBA00022737"/>
    </source>
</evidence>
<reference evidence="15" key="1">
    <citation type="journal article" date="2017" name="Nature">
        <title>The genome of Chenopodium quinoa.</title>
        <authorList>
            <person name="Jarvis D.E."/>
            <person name="Ho Y.S."/>
            <person name="Lightfoot D.J."/>
            <person name="Schmoeckel S.M."/>
            <person name="Li B."/>
            <person name="Borm T.J.A."/>
            <person name="Ohyanagi H."/>
            <person name="Mineta K."/>
            <person name="Michell C.T."/>
            <person name="Saber N."/>
            <person name="Kharbatia N.M."/>
            <person name="Rupper R.R."/>
            <person name="Sharp A.R."/>
            <person name="Dally N."/>
            <person name="Boughton B.A."/>
            <person name="Woo Y.H."/>
            <person name="Gao G."/>
            <person name="Schijlen E.G.W.M."/>
            <person name="Guo X."/>
            <person name="Momin A.A."/>
            <person name="Negrao S."/>
            <person name="Al-Babili S."/>
            <person name="Gehring C."/>
            <person name="Roessner U."/>
            <person name="Jung C."/>
            <person name="Murphy K."/>
            <person name="Arold S.T."/>
            <person name="Gojobori T."/>
            <person name="van der Linden C.G."/>
            <person name="van Loo E.N."/>
            <person name="Jellen E.N."/>
            <person name="Maughan P.J."/>
            <person name="Tester M."/>
        </authorList>
    </citation>
    <scope>NUCLEOTIDE SEQUENCE [LARGE SCALE GENOMIC DNA]</scope>
    <source>
        <strain evidence="15">cv. PI 614886</strain>
    </source>
</reference>
<keyword evidence="5 9" id="KW-0863">Zinc-finger</keyword>
<dbReference type="PANTHER" id="PTHR45623:SF13">
    <property type="entry name" value="HELICASE PROTEIN MOM1"/>
    <property type="match status" value="1"/>
</dbReference>
<dbReference type="PANTHER" id="PTHR45623">
    <property type="entry name" value="CHROMODOMAIN-HELICASE-DNA-BINDING PROTEIN 3-RELATED-RELATED"/>
    <property type="match status" value="1"/>
</dbReference>
<dbReference type="GO" id="GO:0042393">
    <property type="term" value="F:histone binding"/>
    <property type="evidence" value="ECO:0007669"/>
    <property type="project" value="TreeGrafter"/>
</dbReference>
<dbReference type="Gene3D" id="6.10.250.1310">
    <property type="match status" value="1"/>
</dbReference>